<dbReference type="VEuPathDB" id="FungiDB:HMPREF1541_06986"/>
<keyword evidence="5" id="KW-0813">Transport</keyword>
<dbReference type="Proteomes" id="UP000030752">
    <property type="component" value="Unassembled WGS sequence"/>
</dbReference>
<dbReference type="FunFam" id="3.60.10.10:FF:000029">
    <property type="entry name" value="Inositol polyphosphate 5-phosphatase"/>
    <property type="match status" value="1"/>
</dbReference>
<feature type="compositionally biased region" description="Low complexity" evidence="9">
    <location>
        <begin position="1408"/>
        <end position="1417"/>
    </location>
</feature>
<feature type="compositionally biased region" description="Gly residues" evidence="9">
    <location>
        <begin position="1397"/>
        <end position="1407"/>
    </location>
</feature>
<comment type="subcellular location">
    <subcellularLocation>
        <location evidence="1">Cytoplasm</location>
    </subcellularLocation>
</comment>
<dbReference type="InterPro" id="IPR000300">
    <property type="entry name" value="IPPc"/>
</dbReference>
<dbReference type="SMART" id="SM00128">
    <property type="entry name" value="IPPc"/>
    <property type="match status" value="1"/>
</dbReference>
<dbReference type="GO" id="GO:0016020">
    <property type="term" value="C:membrane"/>
    <property type="evidence" value="ECO:0007669"/>
    <property type="project" value="TreeGrafter"/>
</dbReference>
<protein>
    <recommendedName>
        <fullName evidence="4">phosphoinositide 5-phosphatase</fullName>
        <ecNumber evidence="4">3.1.3.36</ecNumber>
    </recommendedName>
</protein>
<keyword evidence="7" id="KW-0378">Hydrolase</keyword>
<evidence type="ECO:0000313" key="11">
    <source>
        <dbReference type="EMBL" id="ETN38944.1"/>
    </source>
</evidence>
<feature type="compositionally biased region" description="Pro residues" evidence="9">
    <location>
        <begin position="1149"/>
        <end position="1162"/>
    </location>
</feature>
<evidence type="ECO:0000256" key="3">
    <source>
        <dbReference type="ARBA" id="ARBA00009678"/>
    </source>
</evidence>
<dbReference type="OrthoDB" id="405996at2759"/>
<dbReference type="InterPro" id="IPR002013">
    <property type="entry name" value="SAC_dom"/>
</dbReference>
<feature type="domain" description="SAC" evidence="10">
    <location>
        <begin position="168"/>
        <end position="535"/>
    </location>
</feature>
<dbReference type="HOGENOM" id="CLU_003016_2_1_1"/>
<dbReference type="Gene3D" id="3.60.10.10">
    <property type="entry name" value="Endonuclease/exonuclease/phosphatase"/>
    <property type="match status" value="1"/>
</dbReference>
<dbReference type="EMBL" id="KB822722">
    <property type="protein sequence ID" value="ETN38944.1"/>
    <property type="molecule type" value="Genomic_DNA"/>
</dbReference>
<sequence>MSMKVLINDHPHRTLAIATDTHALFFRHTHSADESKSPSSTSLPLPSAAPAKSIPRCMVEFSELSNFDLSQHRNVAAARGTLGVITLNSDVFICVVTGSVEVAKVRPGETVQRIYSVEFYCLNRNDYDHSHGHLPNPYPGQEFASEEFEYGSGLDTSDTLAEHPFHALQKLLSGGNFYYSVDFDLTRRLQDRVEDTSLDIATLDEGLLWNSYMINPLLQFRARLTHHEKDALDGSRILTSVIRGFARTLTVPPSSSPIRRKVSNMPASLTVVSRLSSRRAGTRFNSRGIDDNGNVANFVETETIFWSPTGLCFSYVQVRGSVPLFWESSSSLIPGQQKIQITRSPEATQPSFDKHFAGLENNYGAIHIVNLLSASKPGEHELTQRYREHVRRSPLRRSDPNEFEDHNLLRSTEFDFHEHARGQGYDVTQAFRPYVDLSAESFVYFLSEELEEWTTSKGKPKKVSRAAVIMQQNGVFRVNCLDCLDRTNLVQGMISRMSLELFLSHRSERANSDFWMRHDTLWADNGDALSKIYAGTGALKSSFTRHGKMSLGGALADVRKSATRLYVNHFEDKGRQNTVDLLLGRLVGQSSVDLFDPINDWVVNELSKRRGEFESRSQVKVFVGTFNLNGKTGGTREELSAWLKPGPDFDIVVVGFQEIVDLSPQQIMSTDPNRRMVWESVVRGCLNGHTSEKPLQADGDEYVLLRSGQLVGAALLIFVRAHMLDRVKNVEGAIKKTGMSGIAGNKGAVACRMEIDSTSVCFVTAHLAAGFGNYDERNRDYNTITSGLHFQRERHIDDHEVIVWAGDFNYRIGLSYENAKSLVQQAIKSQGSKREDALGSLYENDQLNIQMVAGNCFDFYREGKVDFLPTYKYDIGKDDFDSSEKARIPAWTDRILYKVNHRHSMSGGQGEELGTKVRLDRYDSVQHIRISDHRPVFATFEIGVRVIDETKKDALTHKLYMKRAREVKAAMHAEDYEDDSSDIDDVVGYEAIQEGLPPASSDRRKWWLDGDKAVRAGVQPPEKGMMLNPKRKSNPWRPSDGVDEEDEWVKVDKLNLSDSAGTSGKNSPRQKPQPPPPRSASSASQRTVSGSVGGLRGGNDSVKPEPPPARKRMVAPAWEGERMASPSPLLPARSASNGTTASHAVSTKTPPPPPAPRNPTPTPTSQTSAMADRARSASSASVNSTTSSQVTKRPPPKPTKPSALASMSTGSSTSSVPQVSSQLDRSVSSASTGTVLTKGKPVPSPPASRSVTTGSAMGPAVPTRRKPVSGFVSGDAGDAGGAAGEETTPPPPLPARTATSSILGITTGEDNGVDANDGPLPLHPPAKPLVKQRKGSQLQSPTSPLGGLPGGWSSWGSASGGHSGGGVGQGPLKEMDPMPIQDTGGEDRPGLPPRRGMGSGAGAGTGGARADASGLMDMDVDDGDGGGLGSWEVLKPKSG</sequence>
<dbReference type="GeneID" id="19974325"/>
<dbReference type="GO" id="GO:0004439">
    <property type="term" value="F:phosphatidylinositol-4,5-bisphosphate 5-phosphatase activity"/>
    <property type="evidence" value="ECO:0007669"/>
    <property type="project" value="UniProtKB-EC"/>
</dbReference>
<dbReference type="PANTHER" id="PTHR11200">
    <property type="entry name" value="INOSITOL 5-PHOSPHATASE"/>
    <property type="match status" value="1"/>
</dbReference>
<dbReference type="PROSITE" id="PS50275">
    <property type="entry name" value="SAC"/>
    <property type="match status" value="1"/>
</dbReference>
<evidence type="ECO:0000313" key="12">
    <source>
        <dbReference type="Proteomes" id="UP000030752"/>
    </source>
</evidence>
<feature type="compositionally biased region" description="Low complexity" evidence="9">
    <location>
        <begin position="1163"/>
        <end position="1192"/>
    </location>
</feature>
<feature type="compositionally biased region" description="Polar residues" evidence="9">
    <location>
        <begin position="1056"/>
        <end position="1066"/>
    </location>
</feature>
<dbReference type="Pfam" id="PF22669">
    <property type="entry name" value="Exo_endo_phos2"/>
    <property type="match status" value="1"/>
</dbReference>
<feature type="region of interest" description="Disordered" evidence="9">
    <location>
        <begin position="1015"/>
        <end position="1439"/>
    </location>
</feature>
<feature type="compositionally biased region" description="Low complexity" evidence="9">
    <location>
        <begin position="1200"/>
        <end position="1223"/>
    </location>
</feature>
<evidence type="ECO:0000256" key="7">
    <source>
        <dbReference type="ARBA" id="ARBA00022801"/>
    </source>
</evidence>
<keyword evidence="8" id="KW-0653">Protein transport</keyword>
<evidence type="ECO:0000256" key="5">
    <source>
        <dbReference type="ARBA" id="ARBA00022448"/>
    </source>
</evidence>
<dbReference type="STRING" id="1220924.W2RTB4"/>
<dbReference type="GO" id="GO:0005737">
    <property type="term" value="C:cytoplasm"/>
    <property type="evidence" value="ECO:0007669"/>
    <property type="project" value="UniProtKB-SubCell"/>
</dbReference>
<dbReference type="InterPro" id="IPR036691">
    <property type="entry name" value="Endo/exonu/phosph_ase_sf"/>
</dbReference>
<dbReference type="PANTHER" id="PTHR11200:SF257">
    <property type="entry name" value="PHOSPHOINOSITIDE 5-PHOSPHATASE"/>
    <property type="match status" value="1"/>
</dbReference>
<dbReference type="InterPro" id="IPR046985">
    <property type="entry name" value="IP5"/>
</dbReference>
<gene>
    <name evidence="11" type="ORF">HMPREF1541_06986</name>
</gene>
<evidence type="ECO:0000256" key="6">
    <source>
        <dbReference type="ARBA" id="ARBA00022490"/>
    </source>
</evidence>
<feature type="compositionally biased region" description="Low complexity" evidence="9">
    <location>
        <begin position="1338"/>
        <end position="1357"/>
    </location>
</feature>
<proteinExistence type="inferred from homology"/>
<keyword evidence="6" id="KW-0963">Cytoplasm</keyword>
<comment type="similarity">
    <text evidence="3">In the central section; belongs to the inositol 1,4,5-trisphosphate 5-phosphatase family.</text>
</comment>
<evidence type="ECO:0000259" key="10">
    <source>
        <dbReference type="PROSITE" id="PS50275"/>
    </source>
</evidence>
<dbReference type="EC" id="3.1.3.36" evidence="4"/>
<dbReference type="FunCoup" id="W2RTB4">
    <property type="interactions" value="354"/>
</dbReference>
<dbReference type="SUPFAM" id="SSF56219">
    <property type="entry name" value="DNase I-like"/>
    <property type="match status" value="1"/>
</dbReference>
<feature type="compositionally biased region" description="Low complexity" evidence="9">
    <location>
        <begin position="1124"/>
        <end position="1136"/>
    </location>
</feature>
<accession>W2RTB4</accession>
<feature type="compositionally biased region" description="Gly residues" evidence="9">
    <location>
        <begin position="1358"/>
        <end position="1369"/>
    </location>
</feature>
<dbReference type="eggNOG" id="KOG0566">
    <property type="taxonomic scope" value="Eukaryota"/>
</dbReference>
<comment type="similarity">
    <text evidence="2">Belongs to the synaptojanin family.</text>
</comment>
<dbReference type="Pfam" id="PF02383">
    <property type="entry name" value="Syja_N"/>
    <property type="match status" value="1"/>
</dbReference>
<dbReference type="GO" id="GO:0043813">
    <property type="term" value="F:phosphatidylinositol-3,5-bisphosphate 5-phosphatase activity"/>
    <property type="evidence" value="ECO:0007669"/>
    <property type="project" value="TreeGrafter"/>
</dbReference>
<feature type="compositionally biased region" description="Polar residues" evidence="9">
    <location>
        <begin position="1224"/>
        <end position="1235"/>
    </location>
</feature>
<name>W2RTB4_CYPE1</name>
<evidence type="ECO:0000256" key="4">
    <source>
        <dbReference type="ARBA" id="ARBA00013044"/>
    </source>
</evidence>
<feature type="compositionally biased region" description="Polar residues" evidence="9">
    <location>
        <begin position="1137"/>
        <end position="1146"/>
    </location>
</feature>
<evidence type="ECO:0000256" key="9">
    <source>
        <dbReference type="SAM" id="MobiDB-lite"/>
    </source>
</evidence>
<reference evidence="11 12" key="1">
    <citation type="submission" date="2013-03" db="EMBL/GenBank/DDBJ databases">
        <title>The Genome Sequence of Phialophora europaea CBS 101466.</title>
        <authorList>
            <consortium name="The Broad Institute Genomics Platform"/>
            <person name="Cuomo C."/>
            <person name="de Hoog S."/>
            <person name="Gorbushina A."/>
            <person name="Walker B."/>
            <person name="Young S.K."/>
            <person name="Zeng Q."/>
            <person name="Gargeya S."/>
            <person name="Fitzgerald M."/>
            <person name="Haas B."/>
            <person name="Abouelleil A."/>
            <person name="Allen A.W."/>
            <person name="Alvarado L."/>
            <person name="Arachchi H.M."/>
            <person name="Berlin A.M."/>
            <person name="Chapman S.B."/>
            <person name="Gainer-Dewar J."/>
            <person name="Goldberg J."/>
            <person name="Griggs A."/>
            <person name="Gujja S."/>
            <person name="Hansen M."/>
            <person name="Howarth C."/>
            <person name="Imamovic A."/>
            <person name="Ireland A."/>
            <person name="Larimer J."/>
            <person name="McCowan C."/>
            <person name="Murphy C."/>
            <person name="Pearson M."/>
            <person name="Poon T.W."/>
            <person name="Priest M."/>
            <person name="Roberts A."/>
            <person name="Saif S."/>
            <person name="Shea T."/>
            <person name="Sisk P."/>
            <person name="Sykes S."/>
            <person name="Wortman J."/>
            <person name="Nusbaum C."/>
            <person name="Birren B."/>
        </authorList>
    </citation>
    <scope>NUCLEOTIDE SEQUENCE [LARGE SCALE GENOMIC DNA]</scope>
    <source>
        <strain evidence="11 12">CBS 101466</strain>
    </source>
</reference>
<evidence type="ECO:0000256" key="1">
    <source>
        <dbReference type="ARBA" id="ARBA00004496"/>
    </source>
</evidence>
<dbReference type="GO" id="GO:0046856">
    <property type="term" value="P:phosphatidylinositol dephosphorylation"/>
    <property type="evidence" value="ECO:0007669"/>
    <property type="project" value="InterPro"/>
</dbReference>
<evidence type="ECO:0000256" key="2">
    <source>
        <dbReference type="ARBA" id="ARBA00008943"/>
    </source>
</evidence>
<dbReference type="GO" id="GO:0015031">
    <property type="term" value="P:protein transport"/>
    <property type="evidence" value="ECO:0007669"/>
    <property type="project" value="UniProtKB-KW"/>
</dbReference>
<keyword evidence="12" id="KW-1185">Reference proteome</keyword>
<dbReference type="RefSeq" id="XP_008719533.1">
    <property type="nucleotide sequence ID" value="XM_008721311.1"/>
</dbReference>
<dbReference type="InParanoid" id="W2RTB4"/>
<organism evidence="11 12">
    <name type="scientific">Cyphellophora europaea (strain CBS 101466)</name>
    <name type="common">Phialophora europaea</name>
    <dbReference type="NCBI Taxonomy" id="1220924"/>
    <lineage>
        <taxon>Eukaryota</taxon>
        <taxon>Fungi</taxon>
        <taxon>Dikarya</taxon>
        <taxon>Ascomycota</taxon>
        <taxon>Pezizomycotina</taxon>
        <taxon>Eurotiomycetes</taxon>
        <taxon>Chaetothyriomycetidae</taxon>
        <taxon>Chaetothyriales</taxon>
        <taxon>Cyphellophoraceae</taxon>
        <taxon>Cyphellophora</taxon>
    </lineage>
</organism>
<evidence type="ECO:0000256" key="8">
    <source>
        <dbReference type="ARBA" id="ARBA00022927"/>
    </source>
</evidence>